<protein>
    <submittedName>
        <fullName evidence="1">Acetyltransferase (Isoleucine patch superfamily)-like protein</fullName>
    </submittedName>
</protein>
<dbReference type="SUPFAM" id="SSF51161">
    <property type="entry name" value="Trimeric LpxA-like enzymes"/>
    <property type="match status" value="1"/>
</dbReference>
<dbReference type="CDD" id="cd03349">
    <property type="entry name" value="LbH_XAT"/>
    <property type="match status" value="1"/>
</dbReference>
<evidence type="ECO:0000313" key="2">
    <source>
        <dbReference type="Proteomes" id="UP000011731"/>
    </source>
</evidence>
<dbReference type="EMBL" id="AOEX01000094">
    <property type="protein sequence ID" value="EME53340.1"/>
    <property type="molecule type" value="Genomic_DNA"/>
</dbReference>
<organism evidence="1 2">
    <name type="scientific">Rhodococcus ruber BKS 20-38</name>
    <dbReference type="NCBI Taxonomy" id="1278076"/>
    <lineage>
        <taxon>Bacteria</taxon>
        <taxon>Bacillati</taxon>
        <taxon>Actinomycetota</taxon>
        <taxon>Actinomycetes</taxon>
        <taxon>Mycobacteriales</taxon>
        <taxon>Nocardiaceae</taxon>
        <taxon>Rhodococcus</taxon>
    </lineage>
</organism>
<dbReference type="AlphaFoldDB" id="M2XVT6"/>
<gene>
    <name evidence="1" type="ORF">G352_24101</name>
</gene>
<dbReference type="RefSeq" id="WP_003938881.1">
    <property type="nucleotide sequence ID" value="NZ_AOEX01000094.1"/>
</dbReference>
<sequence>MRSKILTWISKLEGGDFYSATLRQILETHYGVEVGPYTYGSLLTPGYADRHTRIGSYVSIGPNVRRFGAAHPLDALSMHPFWYNPRLGYVDDCADVQRTSCEIQHDSWIGANVTILPGCRKIGVGAVIGAGSVVTSDVEPFTIVVGNPARPIGQRLTREIRNKLLELHPWSNEPAEFQRILHEWDITRFSEDDWRRG</sequence>
<dbReference type="Gene3D" id="2.160.10.10">
    <property type="entry name" value="Hexapeptide repeat proteins"/>
    <property type="match status" value="1"/>
</dbReference>
<keyword evidence="2" id="KW-1185">Reference proteome</keyword>
<dbReference type="PANTHER" id="PTHR43300">
    <property type="entry name" value="ACETYLTRANSFERASE"/>
    <property type="match status" value="1"/>
</dbReference>
<dbReference type="Proteomes" id="UP000011731">
    <property type="component" value="Unassembled WGS sequence"/>
</dbReference>
<comment type="caution">
    <text evidence="1">The sequence shown here is derived from an EMBL/GenBank/DDBJ whole genome shotgun (WGS) entry which is preliminary data.</text>
</comment>
<proteinExistence type="predicted"/>
<evidence type="ECO:0000313" key="1">
    <source>
        <dbReference type="EMBL" id="EME53340.1"/>
    </source>
</evidence>
<keyword evidence="1" id="KW-0808">Transferase</keyword>
<reference evidence="1 2" key="1">
    <citation type="journal article" date="2013" name="Genome Announc.">
        <title>Draft Genome Sequence of Rhodococcus ruber Strain BKS 20-38.</title>
        <authorList>
            <person name="Bala M."/>
            <person name="Kumar S."/>
            <person name="Raghava G.P."/>
            <person name="Mayilraj S."/>
        </authorList>
    </citation>
    <scope>NUCLEOTIDE SEQUENCE [LARGE SCALE GENOMIC DNA]</scope>
    <source>
        <strain evidence="1 2">BKS 20-38</strain>
    </source>
</reference>
<accession>M2XVT6</accession>
<name>M2XVT6_9NOCA</name>
<dbReference type="InterPro" id="IPR011004">
    <property type="entry name" value="Trimer_LpxA-like_sf"/>
</dbReference>
<dbReference type="PANTHER" id="PTHR43300:SF11">
    <property type="entry name" value="ACETYLTRANSFERASE RV3034C-RELATED"/>
    <property type="match status" value="1"/>
</dbReference>
<dbReference type="InterPro" id="IPR050179">
    <property type="entry name" value="Trans_hexapeptide_repeat"/>
</dbReference>
<dbReference type="GO" id="GO:0016740">
    <property type="term" value="F:transferase activity"/>
    <property type="evidence" value="ECO:0007669"/>
    <property type="project" value="UniProtKB-KW"/>
</dbReference>